<sequence length="108" mass="12971">MLNLDIREYQLFISDFYKQRKWYQYGPFIRSNFLSEEVGEVSRAIRTLEIGRDRPDEKTSAYNEQLENLIEELGDVLDNIFVIADKYDISLERVMLAHKEKLLSRYEK</sequence>
<feature type="domain" description="NTP pyrophosphohydrolase MazG-like" evidence="1">
    <location>
        <begin position="33"/>
        <end position="107"/>
    </location>
</feature>
<dbReference type="SUPFAM" id="SSF101386">
    <property type="entry name" value="all-alpha NTP pyrophosphatases"/>
    <property type="match status" value="1"/>
</dbReference>
<name>A0AAN1VT76_TETHN</name>
<evidence type="ECO:0000313" key="2">
    <source>
        <dbReference type="EMBL" id="BAK95716.1"/>
    </source>
</evidence>
<dbReference type="KEGG" id="thl:TEH_23890"/>
<dbReference type="Gene3D" id="1.10.287.1080">
    <property type="entry name" value="MazG-like"/>
    <property type="match status" value="1"/>
</dbReference>
<organism evidence="2 3">
    <name type="scientific">Tetragenococcus halophilus (strain DSM 20338 / JCM 20259 / NCIMB 9735 / NBRC 12172)</name>
    <name type="common">Pediococcus halophilus</name>
    <dbReference type="NCBI Taxonomy" id="945021"/>
    <lineage>
        <taxon>Bacteria</taxon>
        <taxon>Bacillati</taxon>
        <taxon>Bacillota</taxon>
        <taxon>Bacilli</taxon>
        <taxon>Lactobacillales</taxon>
        <taxon>Enterococcaceae</taxon>
        <taxon>Tetragenococcus</taxon>
    </lineage>
</organism>
<proteinExistence type="predicted"/>
<dbReference type="Pfam" id="PF03819">
    <property type="entry name" value="MazG"/>
    <property type="match status" value="1"/>
</dbReference>
<dbReference type="AlphaFoldDB" id="A0AAN1VT76"/>
<dbReference type="InterPro" id="IPR004518">
    <property type="entry name" value="MazG-like_dom"/>
</dbReference>
<evidence type="ECO:0000259" key="1">
    <source>
        <dbReference type="Pfam" id="PF03819"/>
    </source>
</evidence>
<evidence type="ECO:0000313" key="3">
    <source>
        <dbReference type="Proteomes" id="UP000002663"/>
    </source>
</evidence>
<dbReference type="EMBL" id="AP012046">
    <property type="protein sequence ID" value="BAK95716.1"/>
    <property type="molecule type" value="Genomic_DNA"/>
</dbReference>
<dbReference type="PIRSF" id="PIRSF036521">
    <property type="entry name" value="UCP036521_pph"/>
    <property type="match status" value="1"/>
</dbReference>
<dbReference type="CDD" id="cd11523">
    <property type="entry name" value="NTP-PPase"/>
    <property type="match status" value="1"/>
</dbReference>
<gene>
    <name evidence="2" type="ordered locus">TEH_23890</name>
</gene>
<dbReference type="InterPro" id="IPR047046">
    <property type="entry name" value="YpjD/YvdC"/>
</dbReference>
<accession>A0AAN1VT76</accession>
<dbReference type="InterPro" id="IPR011411">
    <property type="entry name" value="MazG-related_YvdC"/>
</dbReference>
<dbReference type="PANTHER" id="PTHR42692:SF2">
    <property type="entry name" value="IG HYPOTHETICAL 16995"/>
    <property type="match status" value="1"/>
</dbReference>
<dbReference type="PANTHER" id="PTHR42692">
    <property type="entry name" value="NUCLEOTIDE PYROPHOSPHOHYDROLASE"/>
    <property type="match status" value="1"/>
</dbReference>
<reference evidence="2 3" key="1">
    <citation type="submission" date="2011-01" db="EMBL/GenBank/DDBJ databases">
        <title>Whole genome sequence of Tetragenococcus halophilus NBRC 12172.</title>
        <authorList>
            <person name="Nakazawa H."/>
            <person name="Omata S."/>
            <person name="Koga C."/>
            <person name="Watanabe Y."/>
            <person name="Katano Y."/>
            <person name="Ito N."/>
            <person name="Tsukatani N."/>
            <person name="Ankai A."/>
            <person name="Oguchi A."/>
            <person name="Fukui S."/>
            <person name="Yashiro I."/>
            <person name="Kamata S."/>
            <person name="Hashimoto Y."/>
            <person name="Yamazaki J."/>
            <person name="Taguchi H."/>
            <person name="Tanaka A."/>
            <person name="Koyama T."/>
            <person name="Ichige A."/>
            <person name="Hanya Y."/>
            <person name="Tanikawa S."/>
            <person name="Yamazaki S."/>
            <person name="Fujita N."/>
        </authorList>
    </citation>
    <scope>NUCLEOTIDE SEQUENCE [LARGE SCALE GENOMIC DNA]</scope>
    <source>
        <strain evidence="3">DSM 20338 / JCM 20259 / NCIMB 9735 / NBRC 12172</strain>
    </source>
</reference>
<dbReference type="Proteomes" id="UP000002663">
    <property type="component" value="Chromosome"/>
</dbReference>
<protein>
    <recommendedName>
        <fullName evidence="1">NTP pyrophosphohydrolase MazG-like domain-containing protein</fullName>
    </recommendedName>
</protein>